<dbReference type="PANTHER" id="PTHR11040:SF211">
    <property type="entry name" value="ZINC TRANSPORTER ZIP11"/>
    <property type="match status" value="1"/>
</dbReference>
<dbReference type="Proteomes" id="UP001211987">
    <property type="component" value="Unassembled WGS sequence"/>
</dbReference>
<organism evidence="7 8">
    <name type="scientific">Thomasclavelia ramosa</name>
    <dbReference type="NCBI Taxonomy" id="1547"/>
    <lineage>
        <taxon>Bacteria</taxon>
        <taxon>Bacillati</taxon>
        <taxon>Bacillota</taxon>
        <taxon>Erysipelotrichia</taxon>
        <taxon>Erysipelotrichales</taxon>
        <taxon>Coprobacillaceae</taxon>
        <taxon>Thomasclavelia</taxon>
    </lineage>
</organism>
<feature type="transmembrane region" description="Helical" evidence="5">
    <location>
        <begin position="241"/>
        <end position="263"/>
    </location>
</feature>
<evidence type="ECO:0000256" key="5">
    <source>
        <dbReference type="SAM" id="Phobius"/>
    </source>
</evidence>
<comment type="similarity">
    <text evidence="2">Belongs to the ZIP transporter (TC 2.A.5) family.</text>
</comment>
<dbReference type="GeneID" id="64195972"/>
<feature type="transmembrane region" description="Helical" evidence="5">
    <location>
        <begin position="212"/>
        <end position="229"/>
    </location>
</feature>
<dbReference type="Proteomes" id="UP000261032">
    <property type="component" value="Unassembled WGS sequence"/>
</dbReference>
<dbReference type="AlphaFoldDB" id="A0A3E3EAD2"/>
<feature type="transmembrane region" description="Helical" evidence="5">
    <location>
        <begin position="12"/>
        <end position="34"/>
    </location>
</feature>
<proteinExistence type="inferred from homology"/>
<accession>A0A3E3EAD2</accession>
<name>A0A3E3EAD2_9FIRM</name>
<keyword evidence="5" id="KW-1133">Transmembrane helix</keyword>
<dbReference type="PANTHER" id="PTHR11040">
    <property type="entry name" value="ZINC/IRON TRANSPORTER"/>
    <property type="match status" value="1"/>
</dbReference>
<sequence length="264" mass="28393">MEYLLSLNPFIIVLIVATFNWLMTFFGASLVLFVRKASQKLICIALGSSAGIMVAASFFSLLLPAKDQLEAGGKLDLLIIPFGFICGVALLMLIDKLLPHEHMMSHEQEGINPGRFSKNKLLMLAMTLHNIPEGLAVGVAFAGCHDGNYLPALILALGIGIQNFPEGTAISLPMHQCGKSRFIAMMYGQFSAIVEIPAALLGFIFATLVNGVLPFALCFAAGAMFFVCIEELIPEANATEGIDLGTISFMIGFVIMMSLDILLS</sequence>
<feature type="transmembrane region" description="Helical" evidence="5">
    <location>
        <begin position="75"/>
        <end position="94"/>
    </location>
</feature>
<dbReference type="RefSeq" id="WP_003538122.1">
    <property type="nucleotide sequence ID" value="NZ_AP031443.1"/>
</dbReference>
<gene>
    <name evidence="7" type="ORF">DXB93_13640</name>
    <name evidence="6" type="ORF">PM738_09070</name>
</gene>
<feature type="transmembrane region" description="Helical" evidence="5">
    <location>
        <begin position="184"/>
        <end position="206"/>
    </location>
</feature>
<reference evidence="6" key="2">
    <citation type="submission" date="2023-01" db="EMBL/GenBank/DDBJ databases">
        <title>Human gut microbiome strain richness.</title>
        <authorList>
            <person name="Chen-Liaw A."/>
        </authorList>
    </citation>
    <scope>NUCLEOTIDE SEQUENCE</scope>
    <source>
        <strain evidence="6">1001217st2_G6_1001217B_191108</strain>
    </source>
</reference>
<feature type="transmembrane region" description="Helical" evidence="5">
    <location>
        <begin position="41"/>
        <end position="63"/>
    </location>
</feature>
<reference evidence="7 8" key="1">
    <citation type="submission" date="2018-08" db="EMBL/GenBank/DDBJ databases">
        <title>A genome reference for cultivated species of the human gut microbiota.</title>
        <authorList>
            <person name="Zou Y."/>
            <person name="Xue W."/>
            <person name="Luo G."/>
        </authorList>
    </citation>
    <scope>NUCLEOTIDE SEQUENCE [LARGE SCALE GENOMIC DNA]</scope>
    <source>
        <strain evidence="7 8">OM06-4</strain>
    </source>
</reference>
<comment type="subcellular location">
    <subcellularLocation>
        <location evidence="1">Cell membrane</location>
        <topology evidence="1">Multi-pass membrane protein</topology>
    </subcellularLocation>
</comment>
<evidence type="ECO:0000313" key="8">
    <source>
        <dbReference type="Proteomes" id="UP000261032"/>
    </source>
</evidence>
<protein>
    <submittedName>
        <fullName evidence="7">ZIP family metal transporter</fullName>
    </submittedName>
</protein>
<evidence type="ECO:0000256" key="1">
    <source>
        <dbReference type="ARBA" id="ARBA00004651"/>
    </source>
</evidence>
<keyword evidence="4" id="KW-0862">Zinc</keyword>
<evidence type="ECO:0000313" key="7">
    <source>
        <dbReference type="EMBL" id="RGD82174.1"/>
    </source>
</evidence>
<evidence type="ECO:0000313" key="6">
    <source>
        <dbReference type="EMBL" id="MDB7083950.1"/>
    </source>
</evidence>
<keyword evidence="3" id="KW-1003">Cell membrane</keyword>
<dbReference type="GO" id="GO:0005886">
    <property type="term" value="C:plasma membrane"/>
    <property type="evidence" value="ECO:0007669"/>
    <property type="project" value="UniProtKB-SubCell"/>
</dbReference>
<feature type="transmembrane region" description="Helical" evidence="5">
    <location>
        <begin position="121"/>
        <end position="143"/>
    </location>
</feature>
<dbReference type="EMBL" id="JAQLKE010000012">
    <property type="protein sequence ID" value="MDB7083950.1"/>
    <property type="molecule type" value="Genomic_DNA"/>
</dbReference>
<evidence type="ECO:0000256" key="2">
    <source>
        <dbReference type="ARBA" id="ARBA00006939"/>
    </source>
</evidence>
<dbReference type="GO" id="GO:0005385">
    <property type="term" value="F:zinc ion transmembrane transporter activity"/>
    <property type="evidence" value="ECO:0007669"/>
    <property type="project" value="TreeGrafter"/>
</dbReference>
<dbReference type="EMBL" id="QUSL01000025">
    <property type="protein sequence ID" value="RGD82174.1"/>
    <property type="molecule type" value="Genomic_DNA"/>
</dbReference>
<keyword evidence="5" id="KW-0472">Membrane</keyword>
<keyword evidence="5" id="KW-0812">Transmembrane</keyword>
<comment type="caution">
    <text evidence="7">The sequence shown here is derived from an EMBL/GenBank/DDBJ whole genome shotgun (WGS) entry which is preliminary data.</text>
</comment>
<evidence type="ECO:0000256" key="3">
    <source>
        <dbReference type="ARBA" id="ARBA00022475"/>
    </source>
</evidence>
<evidence type="ECO:0000256" key="4">
    <source>
        <dbReference type="ARBA" id="ARBA00022833"/>
    </source>
</evidence>